<evidence type="ECO:0000256" key="3">
    <source>
        <dbReference type="ARBA" id="ARBA00022763"/>
    </source>
</evidence>
<gene>
    <name evidence="12" type="ORF">CSOJ01_07362</name>
</gene>
<dbReference type="Proteomes" id="UP000652219">
    <property type="component" value="Unassembled WGS sequence"/>
</dbReference>
<dbReference type="Gene3D" id="1.10.8.50">
    <property type="match status" value="1"/>
</dbReference>
<keyword evidence="4" id="KW-0378">Hydrolase</keyword>
<organism evidence="12 13">
    <name type="scientific">Colletotrichum sojae</name>
    <dbReference type="NCBI Taxonomy" id="2175907"/>
    <lineage>
        <taxon>Eukaryota</taxon>
        <taxon>Fungi</taxon>
        <taxon>Dikarya</taxon>
        <taxon>Ascomycota</taxon>
        <taxon>Pezizomycotina</taxon>
        <taxon>Sordariomycetes</taxon>
        <taxon>Hypocreomycetidae</taxon>
        <taxon>Glomerellales</taxon>
        <taxon>Glomerellaceae</taxon>
        <taxon>Colletotrichum</taxon>
        <taxon>Colletotrichum orchidearum species complex</taxon>
    </lineage>
</organism>
<dbReference type="SUPFAM" id="SSF81624">
    <property type="entry name" value="N-terminal domain of MutM-like DNA repair proteins"/>
    <property type="match status" value="1"/>
</dbReference>
<name>A0A8H6J900_9PEZI</name>
<comment type="caution">
    <text evidence="12">The sequence shown here is derived from an EMBL/GenBank/DDBJ whole genome shotgun (WGS) entry which is preliminary data.</text>
</comment>
<evidence type="ECO:0000256" key="1">
    <source>
        <dbReference type="ARBA" id="ARBA00001668"/>
    </source>
</evidence>
<evidence type="ECO:0000256" key="9">
    <source>
        <dbReference type="ARBA" id="ARBA00023295"/>
    </source>
</evidence>
<dbReference type="SMART" id="SM00898">
    <property type="entry name" value="Fapy_DNA_glyco"/>
    <property type="match status" value="1"/>
</dbReference>
<proteinExistence type="inferred from homology"/>
<keyword evidence="3" id="KW-0227">DNA damage</keyword>
<feature type="compositionally biased region" description="Basic residues" evidence="10">
    <location>
        <begin position="344"/>
        <end position="357"/>
    </location>
</feature>
<evidence type="ECO:0000256" key="4">
    <source>
        <dbReference type="ARBA" id="ARBA00022801"/>
    </source>
</evidence>
<sequence length="438" mass="48232">MPEIAEVARCVHFLRLHLLGKQIAKVSAPDDANVFGKVKCSGPAFEEAVTGRTVTSVGSQGKYFWITFDRPPHAVMHLGMSGWVHIKGEKTAYTNYYKNAKDSEADAWPPKHWRFLLSTDDSPAVEAAFTDPRRFGRVRLVDCPAESIRSHSPLKENGPDPVVDADVFTEEYLAERMLAKRTLVKAFLLDQANVSGIGNWVADEVLFQARLHPGQQVNDLTPAQVTRLWECVRDVCGTAVEVLGDSDRFPEDWLFNHRWGKKTSKKGGPPTLPSGEELAFVTVAGRTSCIAPALQKKTGRAAVAEAEAEAPPVKPESPPVRISRFRRATNSSEEEQSEEEGKASRSKRAKGKGKRKRIGEDGTTPGDKRPKVERDDEGAGGSFPGILRAMNSEPGPPGRICRPRRVRNSSKEDLGEGEFKAKSRAKRKAREEAKSRGG</sequence>
<keyword evidence="13" id="KW-1185">Reference proteome</keyword>
<evidence type="ECO:0000256" key="7">
    <source>
        <dbReference type="ARBA" id="ARBA00023239"/>
    </source>
</evidence>
<evidence type="ECO:0000313" key="13">
    <source>
        <dbReference type="Proteomes" id="UP000652219"/>
    </source>
</evidence>
<dbReference type="GO" id="GO:0008534">
    <property type="term" value="F:oxidized purine nucleobase lesion DNA N-glycosylase activity"/>
    <property type="evidence" value="ECO:0007669"/>
    <property type="project" value="UniProtKB-EC"/>
</dbReference>
<evidence type="ECO:0000313" key="12">
    <source>
        <dbReference type="EMBL" id="KAF6808690.1"/>
    </source>
</evidence>
<dbReference type="GO" id="GO:0006284">
    <property type="term" value="P:base-excision repair"/>
    <property type="evidence" value="ECO:0007669"/>
    <property type="project" value="InterPro"/>
</dbReference>
<dbReference type="GO" id="GO:0003684">
    <property type="term" value="F:damaged DNA binding"/>
    <property type="evidence" value="ECO:0007669"/>
    <property type="project" value="InterPro"/>
</dbReference>
<dbReference type="PANTHER" id="PTHR22993">
    <property type="entry name" value="FORMAMIDOPYRIMIDINE-DNA GLYCOSYLASE"/>
    <property type="match status" value="1"/>
</dbReference>
<keyword evidence="5" id="KW-0238">DNA-binding</keyword>
<evidence type="ECO:0000256" key="5">
    <source>
        <dbReference type="ARBA" id="ARBA00023125"/>
    </source>
</evidence>
<evidence type="ECO:0000256" key="8">
    <source>
        <dbReference type="ARBA" id="ARBA00023268"/>
    </source>
</evidence>
<dbReference type="Pfam" id="PF06831">
    <property type="entry name" value="H2TH"/>
    <property type="match status" value="1"/>
</dbReference>
<evidence type="ECO:0000256" key="10">
    <source>
        <dbReference type="SAM" id="MobiDB-lite"/>
    </source>
</evidence>
<feature type="domain" description="Formamidopyrimidine-DNA glycosylase catalytic" evidence="11">
    <location>
        <begin position="2"/>
        <end position="136"/>
    </location>
</feature>
<dbReference type="SUPFAM" id="SSF46946">
    <property type="entry name" value="S13-like H2TH domain"/>
    <property type="match status" value="1"/>
</dbReference>
<dbReference type="GO" id="GO:0003906">
    <property type="term" value="F:DNA-(apurinic or apyrimidinic site) endonuclease activity"/>
    <property type="evidence" value="ECO:0007669"/>
    <property type="project" value="InterPro"/>
</dbReference>
<dbReference type="PROSITE" id="PS51068">
    <property type="entry name" value="FPG_CAT"/>
    <property type="match status" value="1"/>
</dbReference>
<dbReference type="InterPro" id="IPR012319">
    <property type="entry name" value="FPG_cat"/>
</dbReference>
<dbReference type="Gene3D" id="3.20.190.10">
    <property type="entry name" value="MutM-like, N-terminal"/>
    <property type="match status" value="1"/>
</dbReference>
<dbReference type="InterPro" id="IPR010979">
    <property type="entry name" value="Ribosomal_uS13-like_H2TH"/>
</dbReference>
<comment type="similarity">
    <text evidence="2">Belongs to the FPG family.</text>
</comment>
<feature type="compositionally biased region" description="Basic and acidic residues" evidence="10">
    <location>
        <begin position="409"/>
        <end position="421"/>
    </location>
</feature>
<dbReference type="Pfam" id="PF01149">
    <property type="entry name" value="Fapy_DNA_glyco"/>
    <property type="match status" value="1"/>
</dbReference>
<dbReference type="PANTHER" id="PTHR22993:SF9">
    <property type="entry name" value="FORMAMIDOPYRIMIDINE-DNA GLYCOSYLASE"/>
    <property type="match status" value="1"/>
</dbReference>
<dbReference type="CDD" id="cd08972">
    <property type="entry name" value="PF_Nei_N"/>
    <property type="match status" value="1"/>
</dbReference>
<evidence type="ECO:0000256" key="6">
    <source>
        <dbReference type="ARBA" id="ARBA00023204"/>
    </source>
</evidence>
<dbReference type="GO" id="GO:0005634">
    <property type="term" value="C:nucleus"/>
    <property type="evidence" value="ECO:0007669"/>
    <property type="project" value="TreeGrafter"/>
</dbReference>
<comment type="catalytic activity">
    <reaction evidence="1">
        <text>Hydrolysis of DNA containing ring-opened 7-methylguanine residues, releasing 2,6-diamino-4-hydroxy-5-(N-methyl)formamidopyrimidine.</text>
        <dbReference type="EC" id="3.2.2.23"/>
    </reaction>
</comment>
<dbReference type="FunFam" id="1.10.8.50:FF:000009">
    <property type="entry name" value="Formamidopyrimidine-DNA glycosylase"/>
    <property type="match status" value="1"/>
</dbReference>
<dbReference type="InterPro" id="IPR035937">
    <property type="entry name" value="FPG_N"/>
</dbReference>
<dbReference type="GO" id="GO:0016829">
    <property type="term" value="F:lyase activity"/>
    <property type="evidence" value="ECO:0007669"/>
    <property type="project" value="UniProtKB-KW"/>
</dbReference>
<dbReference type="SMART" id="SM01232">
    <property type="entry name" value="H2TH"/>
    <property type="match status" value="1"/>
</dbReference>
<keyword evidence="8" id="KW-0511">Multifunctional enzyme</keyword>
<accession>A0A8H6J900</accession>
<keyword evidence="9" id="KW-0326">Glycosidase</keyword>
<dbReference type="InterPro" id="IPR015886">
    <property type="entry name" value="H2TH_FPG"/>
</dbReference>
<reference evidence="12 13" key="1">
    <citation type="journal article" date="2020" name="Phytopathology">
        <title>Genome Sequence Resources of Colletotrichum truncatum, C. plurivorum, C. musicola, and C. sojae: Four Species Pathogenic to Soybean (Glycine max).</title>
        <authorList>
            <person name="Rogerio F."/>
            <person name="Boufleur T.R."/>
            <person name="Ciampi-Guillardi M."/>
            <person name="Sukno S.A."/>
            <person name="Thon M.R."/>
            <person name="Massola Junior N.S."/>
            <person name="Baroncelli R."/>
        </authorList>
    </citation>
    <scope>NUCLEOTIDE SEQUENCE [LARGE SCALE GENOMIC DNA]</scope>
    <source>
        <strain evidence="12 13">LFN0009</strain>
    </source>
</reference>
<evidence type="ECO:0000256" key="2">
    <source>
        <dbReference type="ARBA" id="ARBA00009409"/>
    </source>
</evidence>
<feature type="region of interest" description="Disordered" evidence="10">
    <location>
        <begin position="306"/>
        <end position="438"/>
    </location>
</feature>
<protein>
    <submittedName>
        <fullName evidence="12">Formamidopyrimidine-DNA glycosylase</fullName>
    </submittedName>
</protein>
<keyword evidence="6" id="KW-0234">DNA repair</keyword>
<dbReference type="GO" id="GO:0008270">
    <property type="term" value="F:zinc ion binding"/>
    <property type="evidence" value="ECO:0007669"/>
    <property type="project" value="InterPro"/>
</dbReference>
<evidence type="ECO:0000259" key="11">
    <source>
        <dbReference type="PROSITE" id="PS51068"/>
    </source>
</evidence>
<keyword evidence="7" id="KW-0456">Lyase</keyword>
<dbReference type="AlphaFoldDB" id="A0A8H6J900"/>
<dbReference type="EMBL" id="WIGN01000113">
    <property type="protein sequence ID" value="KAF6808690.1"/>
    <property type="molecule type" value="Genomic_DNA"/>
</dbReference>
<feature type="compositionally biased region" description="Basic and acidic residues" evidence="10">
    <location>
        <begin position="429"/>
        <end position="438"/>
    </location>
</feature>